<feature type="binding site" evidence="9">
    <location>
        <begin position="137"/>
        <end position="139"/>
    </location>
    <ligand>
        <name>2-[(2R,5Z)-2-carboxy-4-methylthiazol-5(2H)-ylidene]ethyl phosphate</name>
        <dbReference type="ChEBI" id="CHEBI:62899"/>
    </ligand>
</feature>
<dbReference type="GO" id="GO:0009228">
    <property type="term" value="P:thiamine biosynthetic process"/>
    <property type="evidence" value="ECO:0007669"/>
    <property type="project" value="UniProtKB-KW"/>
</dbReference>
<keyword evidence="4 9" id="KW-0460">Magnesium</keyword>
<evidence type="ECO:0000256" key="5">
    <source>
        <dbReference type="ARBA" id="ARBA00022977"/>
    </source>
</evidence>
<evidence type="ECO:0000256" key="1">
    <source>
        <dbReference type="ARBA" id="ARBA00005165"/>
    </source>
</evidence>
<comment type="caution">
    <text evidence="13">The sequence shown here is derived from an EMBL/GenBank/DDBJ whole genome shotgun (WGS) entry which is preliminary data.</text>
</comment>
<evidence type="ECO:0000256" key="3">
    <source>
        <dbReference type="ARBA" id="ARBA00022723"/>
    </source>
</evidence>
<reference evidence="13" key="1">
    <citation type="submission" date="2020-12" db="EMBL/GenBank/DDBJ databases">
        <title>M. sibirica DSM 26468T genome.</title>
        <authorList>
            <person name="Thieme N."/>
            <person name="Rettenmaier R."/>
            <person name="Zverlov V."/>
            <person name="Liebl W."/>
        </authorList>
    </citation>
    <scope>NUCLEOTIDE SEQUENCE</scope>
    <source>
        <strain evidence="13">DSM 26468</strain>
    </source>
</reference>
<evidence type="ECO:0000256" key="8">
    <source>
        <dbReference type="ARBA" id="ARBA00047883"/>
    </source>
</evidence>
<keyword evidence="14" id="KW-1185">Reference proteome</keyword>
<feature type="binding site" evidence="9">
    <location>
        <position position="72"/>
    </location>
    <ligand>
        <name>4-amino-2-methyl-5-(diphosphooxymethyl)pyrimidine</name>
        <dbReference type="ChEBI" id="CHEBI:57841"/>
    </ligand>
</feature>
<dbReference type="SUPFAM" id="SSF51391">
    <property type="entry name" value="Thiamin phosphate synthase"/>
    <property type="match status" value="1"/>
</dbReference>
<dbReference type="GO" id="GO:0004789">
    <property type="term" value="F:thiamine-phosphate diphosphorylase activity"/>
    <property type="evidence" value="ECO:0007669"/>
    <property type="project" value="UniProtKB-UniRule"/>
</dbReference>
<name>A0A8J7H191_9FIRM</name>
<protein>
    <recommendedName>
        <fullName evidence="9">Thiamine-phosphate synthase</fullName>
        <shortName evidence="9">TP synthase</shortName>
        <shortName evidence="9">TPS</shortName>
        <ecNumber evidence="9">2.5.1.3</ecNumber>
    </recommendedName>
    <alternativeName>
        <fullName evidence="9">Thiamine-phosphate pyrophosphorylase</fullName>
        <shortName evidence="9">TMP pyrophosphorylase</shortName>
        <shortName evidence="9">TMP-PPase</shortName>
    </alternativeName>
</protein>
<sequence>MRIKKEDLLLYVVTDRSWLGTGNLYEQVESVIKAGATMVQLREKNLPKDEFIKEAMQMKKITSKYQIPLIINDNIDVTLASGADGVHLGQEDEQIALARAKLGADRIIGLSAHNVYEAMKAEEYGADYIGVGAVFGTTTKSDANHISMDTIKKIRGAVQLPMVAIGGITKENILQLNGSGVDGVAVISAIFAQPDPACAAREMIELSKTMVRSNHIFT</sequence>
<dbReference type="InterPro" id="IPR036206">
    <property type="entry name" value="ThiamineP_synth_sf"/>
</dbReference>
<dbReference type="EC" id="2.5.1.3" evidence="9"/>
<evidence type="ECO:0000256" key="4">
    <source>
        <dbReference type="ARBA" id="ARBA00022842"/>
    </source>
</evidence>
<dbReference type="InterPro" id="IPR013785">
    <property type="entry name" value="Aldolase_TIM"/>
</dbReference>
<accession>A0A8J7H191</accession>
<comment type="cofactor">
    <cofactor evidence="9">
        <name>Mg(2+)</name>
        <dbReference type="ChEBI" id="CHEBI:18420"/>
    </cofactor>
    <text evidence="9">Binds 1 Mg(2+) ion per subunit.</text>
</comment>
<dbReference type="GO" id="GO:0000287">
    <property type="term" value="F:magnesium ion binding"/>
    <property type="evidence" value="ECO:0007669"/>
    <property type="project" value="UniProtKB-UniRule"/>
</dbReference>
<dbReference type="Gene3D" id="3.20.20.70">
    <property type="entry name" value="Aldolase class I"/>
    <property type="match status" value="1"/>
</dbReference>
<feature type="domain" description="Thiamine phosphate synthase/TenI" evidence="12">
    <location>
        <begin position="10"/>
        <end position="190"/>
    </location>
</feature>
<organism evidence="13 14">
    <name type="scientific">Mobilitalea sibirica</name>
    <dbReference type="NCBI Taxonomy" id="1462919"/>
    <lineage>
        <taxon>Bacteria</taxon>
        <taxon>Bacillati</taxon>
        <taxon>Bacillota</taxon>
        <taxon>Clostridia</taxon>
        <taxon>Lachnospirales</taxon>
        <taxon>Lachnospiraceae</taxon>
        <taxon>Mobilitalea</taxon>
    </lineage>
</organism>
<dbReference type="InterPro" id="IPR022998">
    <property type="entry name" value="ThiamineP_synth_TenI"/>
</dbReference>
<dbReference type="FunFam" id="3.20.20.70:FF:000096">
    <property type="entry name" value="Thiamine-phosphate synthase"/>
    <property type="match status" value="1"/>
</dbReference>
<feature type="binding site" evidence="9">
    <location>
        <position position="92"/>
    </location>
    <ligand>
        <name>Mg(2+)</name>
        <dbReference type="ChEBI" id="CHEBI:18420"/>
    </ligand>
</feature>
<keyword evidence="2 9" id="KW-0808">Transferase</keyword>
<keyword evidence="5 9" id="KW-0784">Thiamine biosynthesis</keyword>
<evidence type="ECO:0000256" key="6">
    <source>
        <dbReference type="ARBA" id="ARBA00047334"/>
    </source>
</evidence>
<dbReference type="Proteomes" id="UP000623269">
    <property type="component" value="Unassembled WGS sequence"/>
</dbReference>
<dbReference type="AlphaFoldDB" id="A0A8J7H191"/>
<evidence type="ECO:0000256" key="2">
    <source>
        <dbReference type="ARBA" id="ARBA00022679"/>
    </source>
</evidence>
<dbReference type="EMBL" id="JAEAGR010000002">
    <property type="protein sequence ID" value="MBH1939825.1"/>
    <property type="molecule type" value="Genomic_DNA"/>
</dbReference>
<dbReference type="GO" id="GO:0009229">
    <property type="term" value="P:thiamine diphosphate biosynthetic process"/>
    <property type="evidence" value="ECO:0007669"/>
    <property type="project" value="UniProtKB-UniRule"/>
</dbReference>
<dbReference type="NCBIfam" id="TIGR00693">
    <property type="entry name" value="thiE"/>
    <property type="match status" value="1"/>
</dbReference>
<dbReference type="HAMAP" id="MF_00097">
    <property type="entry name" value="TMP_synthase"/>
    <property type="match status" value="1"/>
</dbReference>
<comment type="catalytic activity">
    <reaction evidence="8 9 10">
        <text>2-[(2R,5Z)-2-carboxy-4-methylthiazol-5(2H)-ylidene]ethyl phosphate + 4-amino-2-methyl-5-(diphosphooxymethyl)pyrimidine + 2 H(+) = thiamine phosphate + CO2 + diphosphate</text>
        <dbReference type="Rhea" id="RHEA:47844"/>
        <dbReference type="ChEBI" id="CHEBI:15378"/>
        <dbReference type="ChEBI" id="CHEBI:16526"/>
        <dbReference type="ChEBI" id="CHEBI:33019"/>
        <dbReference type="ChEBI" id="CHEBI:37575"/>
        <dbReference type="ChEBI" id="CHEBI:57841"/>
        <dbReference type="ChEBI" id="CHEBI:62899"/>
        <dbReference type="EC" id="2.5.1.3"/>
    </reaction>
</comment>
<dbReference type="PANTHER" id="PTHR20857:SF23">
    <property type="entry name" value="THIAMINE BIOSYNTHETIC BIFUNCTIONAL ENZYME"/>
    <property type="match status" value="1"/>
</dbReference>
<evidence type="ECO:0000313" key="14">
    <source>
        <dbReference type="Proteomes" id="UP000623269"/>
    </source>
</evidence>
<keyword evidence="3 9" id="KW-0479">Metal-binding</keyword>
<comment type="catalytic activity">
    <reaction evidence="6 9 10">
        <text>4-methyl-5-(2-phosphooxyethyl)-thiazole + 4-amino-2-methyl-5-(diphosphooxymethyl)pyrimidine + H(+) = thiamine phosphate + diphosphate</text>
        <dbReference type="Rhea" id="RHEA:22328"/>
        <dbReference type="ChEBI" id="CHEBI:15378"/>
        <dbReference type="ChEBI" id="CHEBI:33019"/>
        <dbReference type="ChEBI" id="CHEBI:37575"/>
        <dbReference type="ChEBI" id="CHEBI:57841"/>
        <dbReference type="ChEBI" id="CHEBI:58296"/>
        <dbReference type="EC" id="2.5.1.3"/>
    </reaction>
</comment>
<evidence type="ECO:0000256" key="9">
    <source>
        <dbReference type="HAMAP-Rule" id="MF_00097"/>
    </source>
</evidence>
<feature type="binding site" evidence="9">
    <location>
        <position position="140"/>
    </location>
    <ligand>
        <name>4-amino-2-methyl-5-(diphosphooxymethyl)pyrimidine</name>
        <dbReference type="ChEBI" id="CHEBI:57841"/>
    </ligand>
</feature>
<feature type="binding site" evidence="9">
    <location>
        <begin position="187"/>
        <end position="188"/>
    </location>
    <ligand>
        <name>2-[(2R,5Z)-2-carboxy-4-methylthiazol-5(2H)-ylidene]ethyl phosphate</name>
        <dbReference type="ChEBI" id="CHEBI:62899"/>
    </ligand>
</feature>
<feature type="binding site" evidence="9">
    <location>
        <position position="73"/>
    </location>
    <ligand>
        <name>Mg(2+)</name>
        <dbReference type="ChEBI" id="CHEBI:18420"/>
    </ligand>
</feature>
<dbReference type="InterPro" id="IPR034291">
    <property type="entry name" value="TMP_synthase"/>
</dbReference>
<evidence type="ECO:0000256" key="10">
    <source>
        <dbReference type="RuleBase" id="RU003826"/>
    </source>
</evidence>
<evidence type="ECO:0000313" key="13">
    <source>
        <dbReference type="EMBL" id="MBH1939825.1"/>
    </source>
</evidence>
<comment type="similarity">
    <text evidence="9 10">Belongs to the thiamine-phosphate synthase family.</text>
</comment>
<dbReference type="RefSeq" id="WP_197660050.1">
    <property type="nucleotide sequence ID" value="NZ_JAEAGR010000002.1"/>
</dbReference>
<feature type="binding site" evidence="9">
    <location>
        <begin position="40"/>
        <end position="44"/>
    </location>
    <ligand>
        <name>4-amino-2-methyl-5-(diphosphooxymethyl)pyrimidine</name>
        <dbReference type="ChEBI" id="CHEBI:57841"/>
    </ligand>
</feature>
<comment type="function">
    <text evidence="9">Condenses 4-methyl-5-(beta-hydroxyethyl)thiazole monophosphate (THZ-P) and 2-methyl-4-amino-5-hydroxymethyl pyrimidine pyrophosphate (HMP-PP) to form thiamine monophosphate (TMP).</text>
</comment>
<dbReference type="GO" id="GO:0005737">
    <property type="term" value="C:cytoplasm"/>
    <property type="evidence" value="ECO:0007669"/>
    <property type="project" value="TreeGrafter"/>
</dbReference>
<comment type="catalytic activity">
    <reaction evidence="7 9 10">
        <text>2-(2-carboxy-4-methylthiazol-5-yl)ethyl phosphate + 4-amino-2-methyl-5-(diphosphooxymethyl)pyrimidine + 2 H(+) = thiamine phosphate + CO2 + diphosphate</text>
        <dbReference type="Rhea" id="RHEA:47848"/>
        <dbReference type="ChEBI" id="CHEBI:15378"/>
        <dbReference type="ChEBI" id="CHEBI:16526"/>
        <dbReference type="ChEBI" id="CHEBI:33019"/>
        <dbReference type="ChEBI" id="CHEBI:37575"/>
        <dbReference type="ChEBI" id="CHEBI:57841"/>
        <dbReference type="ChEBI" id="CHEBI:62890"/>
        <dbReference type="EC" id="2.5.1.3"/>
    </reaction>
</comment>
<comment type="pathway">
    <text evidence="1 9 11">Cofactor biosynthesis; thiamine diphosphate biosynthesis; thiamine phosphate from 4-amino-2-methyl-5-diphosphomethylpyrimidine and 4-methyl-5-(2-phosphoethyl)-thiazole: step 1/1.</text>
</comment>
<feature type="binding site" evidence="9">
    <location>
        <position position="167"/>
    </location>
    <ligand>
        <name>2-[(2R,5Z)-2-carboxy-4-methylthiazol-5(2H)-ylidene]ethyl phosphate</name>
        <dbReference type="ChEBI" id="CHEBI:62899"/>
    </ligand>
</feature>
<feature type="binding site" evidence="9">
    <location>
        <position position="111"/>
    </location>
    <ligand>
        <name>4-amino-2-methyl-5-(diphosphooxymethyl)pyrimidine</name>
        <dbReference type="ChEBI" id="CHEBI:57841"/>
    </ligand>
</feature>
<dbReference type="PANTHER" id="PTHR20857">
    <property type="entry name" value="THIAMINE-PHOSPHATE PYROPHOSPHORYLASE"/>
    <property type="match status" value="1"/>
</dbReference>
<evidence type="ECO:0000259" key="12">
    <source>
        <dbReference type="Pfam" id="PF02581"/>
    </source>
</evidence>
<evidence type="ECO:0000256" key="11">
    <source>
        <dbReference type="RuleBase" id="RU004253"/>
    </source>
</evidence>
<dbReference type="UniPathway" id="UPA00060">
    <property type="reaction ID" value="UER00141"/>
</dbReference>
<proteinExistence type="inferred from homology"/>
<dbReference type="Pfam" id="PF02581">
    <property type="entry name" value="TMP-TENI"/>
    <property type="match status" value="1"/>
</dbReference>
<evidence type="ECO:0000256" key="7">
    <source>
        <dbReference type="ARBA" id="ARBA00047851"/>
    </source>
</evidence>
<gene>
    <name evidence="9 13" type="primary">thiE</name>
    <name evidence="13" type="ORF">I5677_02815</name>
</gene>
<dbReference type="CDD" id="cd00564">
    <property type="entry name" value="TMP_TenI"/>
    <property type="match status" value="1"/>
</dbReference>